<dbReference type="PROSITE" id="PS00743">
    <property type="entry name" value="BETA_LACTAMASE_B_1"/>
    <property type="match status" value="1"/>
</dbReference>
<feature type="chain" id="PRO_5046447151" description="beta-lactamase" evidence="13">
    <location>
        <begin position="19"/>
        <end position="305"/>
    </location>
</feature>
<evidence type="ECO:0000256" key="7">
    <source>
        <dbReference type="ARBA" id="ARBA00022723"/>
    </source>
</evidence>
<keyword evidence="10" id="KW-0378">Hydrolase</keyword>
<evidence type="ECO:0000256" key="4">
    <source>
        <dbReference type="ARBA" id="ARBA00005250"/>
    </source>
</evidence>
<comment type="catalytic activity">
    <reaction evidence="1">
        <text>a beta-lactam + H2O = a substituted beta-amino acid</text>
        <dbReference type="Rhea" id="RHEA:20401"/>
        <dbReference type="ChEBI" id="CHEBI:15377"/>
        <dbReference type="ChEBI" id="CHEBI:35627"/>
        <dbReference type="ChEBI" id="CHEBI:140347"/>
        <dbReference type="EC" id="3.5.2.6"/>
    </reaction>
</comment>
<comment type="subcellular location">
    <subcellularLocation>
        <location evidence="3">Periplasm</location>
    </subcellularLocation>
</comment>
<dbReference type="RefSeq" id="WP_249504544.1">
    <property type="nucleotide sequence ID" value="NZ_CP097253.1"/>
</dbReference>
<feature type="signal peptide" evidence="13">
    <location>
        <begin position="1"/>
        <end position="18"/>
    </location>
</feature>
<keyword evidence="11" id="KW-0862">Zinc</keyword>
<organism evidence="15 16">
    <name type="scientific">Sphingomonas glaciei</name>
    <dbReference type="NCBI Taxonomy" id="2938948"/>
    <lineage>
        <taxon>Bacteria</taxon>
        <taxon>Pseudomonadati</taxon>
        <taxon>Pseudomonadota</taxon>
        <taxon>Alphaproteobacteria</taxon>
        <taxon>Sphingomonadales</taxon>
        <taxon>Sphingomonadaceae</taxon>
        <taxon>Sphingomonas</taxon>
    </lineage>
</organism>
<evidence type="ECO:0000313" key="15">
    <source>
        <dbReference type="EMBL" id="UUR08773.1"/>
    </source>
</evidence>
<keyword evidence="8 13" id="KW-0732">Signal</keyword>
<dbReference type="SMART" id="SM00849">
    <property type="entry name" value="Lactamase_B"/>
    <property type="match status" value="1"/>
</dbReference>
<evidence type="ECO:0000256" key="9">
    <source>
        <dbReference type="ARBA" id="ARBA00022764"/>
    </source>
</evidence>
<evidence type="ECO:0000256" key="6">
    <source>
        <dbReference type="ARBA" id="ARBA00012865"/>
    </source>
</evidence>
<dbReference type="CDD" id="cd16282">
    <property type="entry name" value="metallo-hydrolase-like_MBL-fold"/>
    <property type="match status" value="1"/>
</dbReference>
<dbReference type="EC" id="3.5.2.6" evidence="6"/>
<dbReference type="InterPro" id="IPR001279">
    <property type="entry name" value="Metallo-B-lactamas"/>
</dbReference>
<comment type="subunit">
    <text evidence="5">Monomer.</text>
</comment>
<keyword evidence="9" id="KW-0574">Periplasm</keyword>
<dbReference type="InterPro" id="IPR001018">
    <property type="entry name" value="Beta-lactamase_class-B_CS"/>
</dbReference>
<evidence type="ECO:0000313" key="16">
    <source>
        <dbReference type="Proteomes" id="UP000831921"/>
    </source>
</evidence>
<evidence type="ECO:0000256" key="13">
    <source>
        <dbReference type="SAM" id="SignalP"/>
    </source>
</evidence>
<dbReference type="InterPro" id="IPR036866">
    <property type="entry name" value="RibonucZ/Hydroxyglut_hydro"/>
</dbReference>
<evidence type="ECO:0000256" key="5">
    <source>
        <dbReference type="ARBA" id="ARBA00011245"/>
    </source>
</evidence>
<dbReference type="EMBL" id="CP097253">
    <property type="protein sequence ID" value="UUR08773.1"/>
    <property type="molecule type" value="Genomic_DNA"/>
</dbReference>
<evidence type="ECO:0000256" key="10">
    <source>
        <dbReference type="ARBA" id="ARBA00022801"/>
    </source>
</evidence>
<dbReference type="Proteomes" id="UP000831921">
    <property type="component" value="Chromosome"/>
</dbReference>
<comment type="similarity">
    <text evidence="4">Belongs to the metallo-beta-lactamase superfamily. Class-B beta-lactamase family.</text>
</comment>
<dbReference type="PANTHER" id="PTHR42951">
    <property type="entry name" value="METALLO-BETA-LACTAMASE DOMAIN-CONTAINING"/>
    <property type="match status" value="1"/>
</dbReference>
<evidence type="ECO:0000259" key="14">
    <source>
        <dbReference type="SMART" id="SM00849"/>
    </source>
</evidence>
<evidence type="ECO:0000256" key="1">
    <source>
        <dbReference type="ARBA" id="ARBA00001526"/>
    </source>
</evidence>
<gene>
    <name evidence="15" type="ORF">M1K48_03820</name>
</gene>
<proteinExistence type="inferred from homology"/>
<keyword evidence="12" id="KW-0046">Antibiotic resistance</keyword>
<accession>A0ABY5MWD9</accession>
<protein>
    <recommendedName>
        <fullName evidence="6">beta-lactamase</fullName>
        <ecNumber evidence="6">3.5.2.6</ecNumber>
    </recommendedName>
</protein>
<keyword evidence="7" id="KW-0479">Metal-binding</keyword>
<dbReference type="Pfam" id="PF00753">
    <property type="entry name" value="Lactamase_B"/>
    <property type="match status" value="1"/>
</dbReference>
<comment type="cofactor">
    <cofactor evidence="2">
        <name>Zn(2+)</name>
        <dbReference type="ChEBI" id="CHEBI:29105"/>
    </cofactor>
</comment>
<sequence length="305" mass="32795">MRRLSLILLATIASPATAQQDYSKVEVKVERIAPGVAVLFGAGGNIGLSYGEDGNVIIDDQFAPLVPKIDAAVKSVDADPIRFVINTHWHGDHTGGNEAFGRAGAVIVAHDNVRRRMSVDTFSKQMNQTLKATPKAGLPVVTFAQGVTFHLNGDDIRIVHVDNAHTDGDALVYWTGANVLHMGDTFFFKATYPFIDRESGGSIDGMIAAAKTALGIVKPGGKVIPGHGPVATREDLQAYHAMLVDIRAKVAAVIRAGRTKAQVVASRPTAAYDGKVSTTGFIKPDRFVETMYDELKPKLQPARRR</sequence>
<evidence type="ECO:0000256" key="8">
    <source>
        <dbReference type="ARBA" id="ARBA00022729"/>
    </source>
</evidence>
<evidence type="ECO:0000256" key="3">
    <source>
        <dbReference type="ARBA" id="ARBA00004418"/>
    </source>
</evidence>
<dbReference type="PANTHER" id="PTHR42951:SF4">
    <property type="entry name" value="ACYL-COENZYME A THIOESTERASE MBLAC2"/>
    <property type="match status" value="1"/>
</dbReference>
<evidence type="ECO:0000256" key="2">
    <source>
        <dbReference type="ARBA" id="ARBA00001947"/>
    </source>
</evidence>
<evidence type="ECO:0000256" key="11">
    <source>
        <dbReference type="ARBA" id="ARBA00022833"/>
    </source>
</evidence>
<reference evidence="15 16" key="1">
    <citation type="submission" date="2022-05" db="EMBL/GenBank/DDBJ databases">
        <title>S8-45 Sphingomonas ultraviolaceadurans.</title>
        <authorList>
            <person name="Liu Y."/>
        </authorList>
    </citation>
    <scope>NUCLEOTIDE SEQUENCE [LARGE SCALE GENOMIC DNA]</scope>
    <source>
        <strain evidence="15 16">S8-45</strain>
    </source>
</reference>
<dbReference type="Gene3D" id="3.60.15.10">
    <property type="entry name" value="Ribonuclease Z/Hydroxyacylglutathione hydrolase-like"/>
    <property type="match status" value="1"/>
</dbReference>
<name>A0ABY5MWD9_9SPHN</name>
<feature type="domain" description="Metallo-beta-lactamase" evidence="14">
    <location>
        <begin position="43"/>
        <end position="227"/>
    </location>
</feature>
<keyword evidence="16" id="KW-1185">Reference proteome</keyword>
<evidence type="ECO:0000256" key="12">
    <source>
        <dbReference type="ARBA" id="ARBA00023251"/>
    </source>
</evidence>
<dbReference type="InterPro" id="IPR050855">
    <property type="entry name" value="NDM-1-like"/>
</dbReference>
<dbReference type="SUPFAM" id="SSF56281">
    <property type="entry name" value="Metallo-hydrolase/oxidoreductase"/>
    <property type="match status" value="1"/>
</dbReference>